<keyword evidence="9 12" id="KW-0408">Iron</keyword>
<dbReference type="PRINTS" id="PR00385">
    <property type="entry name" value="P450"/>
</dbReference>
<keyword evidence="11 14" id="KW-0472">Membrane</keyword>
<comment type="cofactor">
    <cofactor evidence="1 12">
        <name>heme</name>
        <dbReference type="ChEBI" id="CHEBI:30413"/>
    </cofactor>
</comment>
<dbReference type="AlphaFoldDB" id="A0A2P5FMY1"/>
<dbReference type="GO" id="GO:0016020">
    <property type="term" value="C:membrane"/>
    <property type="evidence" value="ECO:0007669"/>
    <property type="project" value="UniProtKB-SubCell"/>
</dbReference>
<dbReference type="EMBL" id="JXTC01000020">
    <property type="protein sequence ID" value="PON99134.1"/>
    <property type="molecule type" value="Genomic_DNA"/>
</dbReference>
<accession>A0A2P5FMY1</accession>
<dbReference type="PRINTS" id="PR00463">
    <property type="entry name" value="EP450I"/>
</dbReference>
<dbReference type="InterPro" id="IPR002401">
    <property type="entry name" value="Cyt_P450_E_grp-I"/>
</dbReference>
<evidence type="ECO:0000256" key="2">
    <source>
        <dbReference type="ARBA" id="ARBA00004370"/>
    </source>
</evidence>
<keyword evidence="7 14" id="KW-1133">Transmembrane helix</keyword>
<dbReference type="SUPFAM" id="SSF48264">
    <property type="entry name" value="Cytochrome P450"/>
    <property type="match status" value="1"/>
</dbReference>
<evidence type="ECO:0000256" key="9">
    <source>
        <dbReference type="ARBA" id="ARBA00023004"/>
    </source>
</evidence>
<evidence type="ECO:0000256" key="13">
    <source>
        <dbReference type="RuleBase" id="RU000461"/>
    </source>
</evidence>
<dbReference type="GO" id="GO:0020037">
    <property type="term" value="F:heme binding"/>
    <property type="evidence" value="ECO:0007669"/>
    <property type="project" value="InterPro"/>
</dbReference>
<evidence type="ECO:0000313" key="15">
    <source>
        <dbReference type="EMBL" id="PON99134.1"/>
    </source>
</evidence>
<dbReference type="GO" id="GO:0016705">
    <property type="term" value="F:oxidoreductase activity, acting on paired donors, with incorporation or reduction of molecular oxygen"/>
    <property type="evidence" value="ECO:0007669"/>
    <property type="project" value="InterPro"/>
</dbReference>
<dbReference type="PANTHER" id="PTHR47947">
    <property type="entry name" value="CYTOCHROME P450 82C3-RELATED"/>
    <property type="match status" value="1"/>
</dbReference>
<comment type="caution">
    <text evidence="15">The sequence shown here is derived from an EMBL/GenBank/DDBJ whole genome shotgun (WGS) entry which is preliminary data.</text>
</comment>
<dbReference type="InterPro" id="IPR036396">
    <property type="entry name" value="Cyt_P450_sf"/>
</dbReference>
<evidence type="ECO:0000256" key="14">
    <source>
        <dbReference type="SAM" id="Phobius"/>
    </source>
</evidence>
<dbReference type="InParanoid" id="A0A2P5FMY1"/>
<dbReference type="OrthoDB" id="2789670at2759"/>
<feature type="binding site" description="axial binding residue" evidence="12">
    <location>
        <position position="474"/>
    </location>
    <ligand>
        <name>heme</name>
        <dbReference type="ChEBI" id="CHEBI:30413"/>
    </ligand>
    <ligandPart>
        <name>Fe</name>
        <dbReference type="ChEBI" id="CHEBI:18248"/>
    </ligandPart>
</feature>
<dbReference type="GO" id="GO:0004497">
    <property type="term" value="F:monooxygenase activity"/>
    <property type="evidence" value="ECO:0007669"/>
    <property type="project" value="UniProtKB-KW"/>
</dbReference>
<dbReference type="InterPro" id="IPR050651">
    <property type="entry name" value="Plant_Cytochrome_P450_Monoox"/>
</dbReference>
<evidence type="ECO:0000256" key="4">
    <source>
        <dbReference type="ARBA" id="ARBA00022617"/>
    </source>
</evidence>
<evidence type="ECO:0000256" key="3">
    <source>
        <dbReference type="ARBA" id="ARBA00010617"/>
    </source>
</evidence>
<dbReference type="Proteomes" id="UP000237000">
    <property type="component" value="Unassembled WGS sequence"/>
</dbReference>
<keyword evidence="5 14" id="KW-0812">Transmembrane</keyword>
<dbReference type="PROSITE" id="PS00086">
    <property type="entry name" value="CYTOCHROME_P450"/>
    <property type="match status" value="1"/>
</dbReference>
<organism evidence="15 16">
    <name type="scientific">Trema orientale</name>
    <name type="common">Charcoal tree</name>
    <name type="synonym">Celtis orientalis</name>
    <dbReference type="NCBI Taxonomy" id="63057"/>
    <lineage>
        <taxon>Eukaryota</taxon>
        <taxon>Viridiplantae</taxon>
        <taxon>Streptophyta</taxon>
        <taxon>Embryophyta</taxon>
        <taxon>Tracheophyta</taxon>
        <taxon>Spermatophyta</taxon>
        <taxon>Magnoliopsida</taxon>
        <taxon>eudicotyledons</taxon>
        <taxon>Gunneridae</taxon>
        <taxon>Pentapetalae</taxon>
        <taxon>rosids</taxon>
        <taxon>fabids</taxon>
        <taxon>Rosales</taxon>
        <taxon>Cannabaceae</taxon>
        <taxon>Trema</taxon>
    </lineage>
</organism>
<gene>
    <name evidence="15" type="ORF">TorRG33x02_049940</name>
</gene>
<evidence type="ECO:0000256" key="11">
    <source>
        <dbReference type="ARBA" id="ARBA00023136"/>
    </source>
</evidence>
<dbReference type="GO" id="GO:0005506">
    <property type="term" value="F:iron ion binding"/>
    <property type="evidence" value="ECO:0007669"/>
    <property type="project" value="InterPro"/>
</dbReference>
<keyword evidence="10 13" id="KW-0503">Monooxygenase</keyword>
<keyword evidence="4 12" id="KW-0349">Heme</keyword>
<evidence type="ECO:0000256" key="8">
    <source>
        <dbReference type="ARBA" id="ARBA00023002"/>
    </source>
</evidence>
<keyword evidence="8 13" id="KW-0560">Oxidoreductase</keyword>
<dbReference type="CDD" id="cd20654">
    <property type="entry name" value="CYP82"/>
    <property type="match status" value="1"/>
</dbReference>
<evidence type="ECO:0000256" key="7">
    <source>
        <dbReference type="ARBA" id="ARBA00022989"/>
    </source>
</evidence>
<evidence type="ECO:0000256" key="6">
    <source>
        <dbReference type="ARBA" id="ARBA00022723"/>
    </source>
</evidence>
<dbReference type="InterPro" id="IPR017972">
    <property type="entry name" value="Cyt_P450_CS"/>
</dbReference>
<dbReference type="Gene3D" id="1.10.630.10">
    <property type="entry name" value="Cytochrome P450"/>
    <property type="match status" value="1"/>
</dbReference>
<evidence type="ECO:0000256" key="1">
    <source>
        <dbReference type="ARBA" id="ARBA00001971"/>
    </source>
</evidence>
<comment type="similarity">
    <text evidence="3 13">Belongs to the cytochrome P450 family.</text>
</comment>
<keyword evidence="16" id="KW-1185">Reference proteome</keyword>
<dbReference type="STRING" id="63057.A0A2P5FMY1"/>
<dbReference type="FunFam" id="1.10.630.10:FF:000026">
    <property type="entry name" value="Cytochrome P450 82C4"/>
    <property type="match status" value="1"/>
</dbReference>
<protein>
    <submittedName>
        <fullName evidence="15">Cytochrome P450, E-class, group I</fullName>
    </submittedName>
</protein>
<evidence type="ECO:0000256" key="5">
    <source>
        <dbReference type="ARBA" id="ARBA00022692"/>
    </source>
</evidence>
<comment type="subcellular location">
    <subcellularLocation>
        <location evidence="2">Membrane</location>
    </subcellularLocation>
</comment>
<sequence length="534" mass="60586">MDFKHLPSLIPANAIASLSAAFLFLFVYFLVRNHRVSSRTRTPPEAGGSWPIIGHLHLLSGPEPPFKTLARMAEKYGPIFTIRMGVHRALVVSSWEIAKECFTTNDKVFANRPKSVASEVLTYNYAMFGFGPYGPYWRQARKIATLELLSNHRLETLSHVRQSEVKTGIREIYELCVKNKDNQVEMKKWFGDVTLNLLFRMIVGKRYLEATSSGENDGRRSEQYRKALREFFEYTGTFVVSDAVPWLRWLDLGGYEKAMKRTAKELDELAEVWLEEHKKERVNNGDRQVVNKGDEHDFMDVMLSILDDADLGVSSYDADTINKALSLTLILAGTDTTIVTMTWALALLLNNRDALRKAQQELDQHIGRERLVNESDLKDLIYLQAILKETMRLYPAGPLSVPHEAMEDCTVSGYRVPAGTRLLVNLSKLHRDPSVWVEPNEFRPERFLTGDHQNVDVRGQNFELMPFGSGRRMCPGVSFALQVVELVLATLLHGFEISTPLDEPVDMRESVGLTNLKATPLNVLLTPRLPAEAY</sequence>
<dbReference type="Pfam" id="PF00067">
    <property type="entry name" value="p450"/>
    <property type="match status" value="1"/>
</dbReference>
<proteinExistence type="inferred from homology"/>
<feature type="transmembrane region" description="Helical" evidence="14">
    <location>
        <begin position="12"/>
        <end position="31"/>
    </location>
</feature>
<evidence type="ECO:0000256" key="10">
    <source>
        <dbReference type="ARBA" id="ARBA00023033"/>
    </source>
</evidence>
<evidence type="ECO:0000256" key="12">
    <source>
        <dbReference type="PIRSR" id="PIRSR602401-1"/>
    </source>
</evidence>
<evidence type="ECO:0000313" key="16">
    <source>
        <dbReference type="Proteomes" id="UP000237000"/>
    </source>
</evidence>
<reference evidence="16" key="1">
    <citation type="submission" date="2016-06" db="EMBL/GenBank/DDBJ databases">
        <title>Parallel loss of symbiosis genes in relatives of nitrogen-fixing non-legume Parasponia.</title>
        <authorList>
            <person name="Van Velzen R."/>
            <person name="Holmer R."/>
            <person name="Bu F."/>
            <person name="Rutten L."/>
            <person name="Van Zeijl A."/>
            <person name="Liu W."/>
            <person name="Santuari L."/>
            <person name="Cao Q."/>
            <person name="Sharma T."/>
            <person name="Shen D."/>
            <person name="Roswanjaya Y."/>
            <person name="Wardhani T."/>
            <person name="Kalhor M.S."/>
            <person name="Jansen J."/>
            <person name="Van den Hoogen J."/>
            <person name="Gungor B."/>
            <person name="Hartog M."/>
            <person name="Hontelez J."/>
            <person name="Verver J."/>
            <person name="Yang W.-C."/>
            <person name="Schijlen E."/>
            <person name="Repin R."/>
            <person name="Schilthuizen M."/>
            <person name="Schranz E."/>
            <person name="Heidstra R."/>
            <person name="Miyata K."/>
            <person name="Fedorova E."/>
            <person name="Kohlen W."/>
            <person name="Bisseling T."/>
            <person name="Smit S."/>
            <person name="Geurts R."/>
        </authorList>
    </citation>
    <scope>NUCLEOTIDE SEQUENCE [LARGE SCALE GENOMIC DNA]</scope>
    <source>
        <strain evidence="16">cv. RG33-2</strain>
    </source>
</reference>
<dbReference type="PANTHER" id="PTHR47947:SF26">
    <property type="entry name" value="CYTOCHROME P450"/>
    <property type="match status" value="1"/>
</dbReference>
<dbReference type="InterPro" id="IPR001128">
    <property type="entry name" value="Cyt_P450"/>
</dbReference>
<name>A0A2P5FMY1_TREOI</name>
<keyword evidence="6 12" id="KW-0479">Metal-binding</keyword>